<gene>
    <name evidence="1" type="ORF">MENT_LOCUS38049</name>
</gene>
<comment type="caution">
    <text evidence="1">The sequence shown here is derived from an EMBL/GenBank/DDBJ whole genome shotgun (WGS) entry which is preliminary data.</text>
</comment>
<evidence type="ECO:0000313" key="1">
    <source>
        <dbReference type="EMBL" id="CAD2185608.1"/>
    </source>
</evidence>
<protein>
    <submittedName>
        <fullName evidence="1">Uncharacterized protein</fullName>
    </submittedName>
</protein>
<organism evidence="1 2">
    <name type="scientific">Meloidogyne enterolobii</name>
    <name type="common">Root-knot nematode worm</name>
    <name type="synonym">Meloidogyne mayaguensis</name>
    <dbReference type="NCBI Taxonomy" id="390850"/>
    <lineage>
        <taxon>Eukaryota</taxon>
        <taxon>Metazoa</taxon>
        <taxon>Ecdysozoa</taxon>
        <taxon>Nematoda</taxon>
        <taxon>Chromadorea</taxon>
        <taxon>Rhabditida</taxon>
        <taxon>Tylenchina</taxon>
        <taxon>Tylenchomorpha</taxon>
        <taxon>Tylenchoidea</taxon>
        <taxon>Meloidogynidae</taxon>
        <taxon>Meloidogyninae</taxon>
        <taxon>Meloidogyne</taxon>
    </lineage>
</organism>
<accession>A0A6V7WF31</accession>
<dbReference type="Proteomes" id="UP000580250">
    <property type="component" value="Unassembled WGS sequence"/>
</dbReference>
<sequence>MNGITKNNNSSNYSQLSNIKPLQLHLFNNNLQQKQMSTFIGEEEDNNNSSINLISSKKYHQQNNKEYLNNGINNVIPLQNSIGIDGHLYSSPSLNLNNCKYRQSTSNGFGLYSRHKKANNNSEEFQTKTMSNGVGGISSSSEIITHQNYQKCEGNQINNKEENERNLIELTKINNYFKEEKMEGRGGGN</sequence>
<dbReference type="AlphaFoldDB" id="A0A6V7WF31"/>
<name>A0A6V7WF31_MELEN</name>
<evidence type="ECO:0000313" key="2">
    <source>
        <dbReference type="Proteomes" id="UP000580250"/>
    </source>
</evidence>
<dbReference type="EMBL" id="CAJEWN010000552">
    <property type="protein sequence ID" value="CAD2185608.1"/>
    <property type="molecule type" value="Genomic_DNA"/>
</dbReference>
<reference evidence="1 2" key="1">
    <citation type="submission" date="2020-08" db="EMBL/GenBank/DDBJ databases">
        <authorList>
            <person name="Koutsovoulos G."/>
            <person name="Danchin GJ E."/>
        </authorList>
    </citation>
    <scope>NUCLEOTIDE SEQUENCE [LARGE SCALE GENOMIC DNA]</scope>
</reference>
<proteinExistence type="predicted"/>